<accession>A0A842CVU8</accession>
<dbReference type="Gene3D" id="2.60.40.10">
    <property type="entry name" value="Immunoglobulins"/>
    <property type="match status" value="1"/>
</dbReference>
<feature type="chain" id="PRO_5038744766" description="Peptidase M60 domain-containing protein" evidence="1">
    <location>
        <begin position="24"/>
        <end position="1306"/>
    </location>
</feature>
<dbReference type="Pfam" id="PF03272">
    <property type="entry name" value="Mucin_bdg"/>
    <property type="match status" value="1"/>
</dbReference>
<organism evidence="3 4">
    <name type="scientific">Listeria booriae</name>
    <dbReference type="NCBI Taxonomy" id="1552123"/>
    <lineage>
        <taxon>Bacteria</taxon>
        <taxon>Bacillati</taxon>
        <taxon>Bacillota</taxon>
        <taxon>Bacilli</taxon>
        <taxon>Bacillales</taxon>
        <taxon>Listeriaceae</taxon>
        <taxon>Listeria</taxon>
    </lineage>
</organism>
<evidence type="ECO:0000256" key="1">
    <source>
        <dbReference type="SAM" id="SignalP"/>
    </source>
</evidence>
<evidence type="ECO:0000313" key="4">
    <source>
        <dbReference type="Proteomes" id="UP000546806"/>
    </source>
</evidence>
<proteinExistence type="predicted"/>
<dbReference type="Proteomes" id="UP000546806">
    <property type="component" value="Unassembled WGS sequence"/>
</dbReference>
<dbReference type="SMART" id="SM01276">
    <property type="entry name" value="M60-like"/>
    <property type="match status" value="1"/>
</dbReference>
<protein>
    <recommendedName>
        <fullName evidence="2">Peptidase M60 domain-containing protein</fullName>
    </recommendedName>
</protein>
<reference evidence="3 4" key="1">
    <citation type="submission" date="2020-03" db="EMBL/GenBank/DDBJ databases">
        <title>Soil Listeria distribution.</title>
        <authorList>
            <person name="Liao J."/>
            <person name="Wiedmann M."/>
        </authorList>
    </citation>
    <scope>NUCLEOTIDE SEQUENCE [LARGE SCALE GENOMIC DNA]</scope>
    <source>
        <strain evidence="3 4">FSL L7-0435</strain>
    </source>
</reference>
<evidence type="ECO:0000313" key="3">
    <source>
        <dbReference type="EMBL" id="MBC2002822.1"/>
    </source>
</evidence>
<feature type="signal peptide" evidence="1">
    <location>
        <begin position="1"/>
        <end position="23"/>
    </location>
</feature>
<keyword evidence="1" id="KW-0732">Signal</keyword>
<dbReference type="InterPro" id="IPR042279">
    <property type="entry name" value="Pep_M60_3"/>
</dbReference>
<dbReference type="EMBL" id="JAARWW010000001">
    <property type="protein sequence ID" value="MBC2002822.1"/>
    <property type="molecule type" value="Genomic_DNA"/>
</dbReference>
<dbReference type="Pfam" id="PF17936">
    <property type="entry name" value="Big_6"/>
    <property type="match status" value="1"/>
</dbReference>
<comment type="caution">
    <text evidence="3">The sequence shown here is derived from an EMBL/GenBank/DDBJ whole genome shotgun (WGS) entry which is preliminary data.</text>
</comment>
<dbReference type="InterPro" id="IPR013783">
    <property type="entry name" value="Ig-like_fold"/>
</dbReference>
<dbReference type="Gene3D" id="3.40.390.80">
    <property type="entry name" value="Peptidase M60, enhancin-like domain 2"/>
    <property type="match status" value="1"/>
</dbReference>
<dbReference type="Gene3D" id="1.10.390.30">
    <property type="entry name" value="Peptidase M60, enhancin-like domain 3"/>
    <property type="match status" value="1"/>
</dbReference>
<dbReference type="InterPro" id="IPR041498">
    <property type="entry name" value="Big_6"/>
</dbReference>
<name>A0A842CVU8_9LIST</name>
<dbReference type="PROSITE" id="PS51723">
    <property type="entry name" value="PEPTIDASE_M60"/>
    <property type="match status" value="1"/>
</dbReference>
<dbReference type="InterPro" id="IPR031161">
    <property type="entry name" value="Peptidase_M60_dom"/>
</dbReference>
<dbReference type="Pfam" id="PF13402">
    <property type="entry name" value="Peptidase_M60"/>
    <property type="match status" value="1"/>
</dbReference>
<dbReference type="InterPro" id="IPR004954">
    <property type="entry name" value="Mucin-bd"/>
</dbReference>
<feature type="domain" description="Peptidase M60" evidence="2">
    <location>
        <begin position="267"/>
        <end position="567"/>
    </location>
</feature>
<gene>
    <name evidence="3" type="ORF">HCA78_03500</name>
</gene>
<sequence length="1306" mass="145396">MRKKNKKIILATAVSVMAISAVMQPLECAYATTNTDIKTALKETSGISEGFIFRFDLNSDLNDWILRANLNLQTKTLRLEYYGDSKPNSGFSDVYMAIQVTRNGETIYERSIQGDETITTSSAIANIQTDDIIKITHKDANTRVTVKNATTGQILPVDSETSFVIKETGIQRVVSERALENKVEKLFVGQDTTKDILGGVTQDTIDEIRAEINNLPNNSEKERLADLLNRAEEKWNAQTQKIYTKELDTLVDSEALLKVRIGKGLNHDRQDIGIILPADAKLKIRQTNPLFTNSLKMRLTGKDQKTDREFNITSEWIEVSAKDTLVPYIFTPHVDSAASVKPVVEYQIDTPVKRLPIYEKNQSQVAFYQEWDNQQAEFAMIKNQYFQLLIPLANQPELKYMKDFSTIDELIAYYEDIFELYNKMTGLSFDAKDPVDQNTKDKYFMQSDLSGIGYAYYGYDQVGLSNASSSMFVAKNWGLLHEIGHGYDVVEPAGFSTGEVWNNIYATSYERKMLGDDFVKDSWLYAYGELTDYENELINLKASGIPVNDWGLRQKLIFLMMLNDKAGEQSFINYNKSIRELAMTDVNYVESTKLWDLITRYYGGSSNYDFTPVIDAAKGEISDSQRVTNWGSKQRPVSALSDVVTSDKLAAAKATLGLENKLSVVDNSQLEALNLKGDVALHIDATDFESLRGEKLLLVDGDKQVKEIVLTDPDITVSNLPNGTYKIKLTGELAERYVTSELYLVVKNGSNAKTIKFKDSSSEQYANLTQQTIEMLGDDGNYYIDSSAIVTDLANNQIIFKKNEKAPDVSMNAEDTYFTVEVKDTQGNVVYTNSVKYGDTETILDKIPVQHGYKIFVKMDEKNYNLIYFNSQHVLMVKPITSNIFEFTVKDNWVVSENYFDNNFEEILMKRINQYYSDLKYTLGDDITSIQKLELLKGIQVLSPANEFSYFEKMRDGLPTNATLSARAQAYEDITKLFVDNDKTKALKVTTDLAAIMAVDKTVNALANDDFKEVLLTDIANAKAKLVTESIMKPVVMPVTNNDTQVKGTGTPGLTIVVDDSTNTYTDIVADNGTFAVTIPLQKADTMLTITQKKSSQSSDPVTVKVSNYIPDTAPVVNPIGPFQQAVTGTVPVGTKMVRLLVNGIAQRTVAPAEDGSFSIYSRFITDGSVATLRLKAGDSVSVDYGNKTPVNKRTTVTVDSELMKPIVDAVAPKADYITGLVPIGTQVLRLVVNGKAQRTITPQVDINAVTAGGIGFDGHFKIYSRFIIDENGVSRRLQAGDRITIDAGIQIPGDTGTTVTVAESN</sequence>
<dbReference type="RefSeq" id="WP_185532331.1">
    <property type="nucleotide sequence ID" value="NZ_JAARWW010000001.1"/>
</dbReference>
<evidence type="ECO:0000259" key="2">
    <source>
        <dbReference type="PROSITE" id="PS51723"/>
    </source>
</evidence>